<dbReference type="Gene3D" id="1.25.40.10">
    <property type="entry name" value="Tetratricopeptide repeat domain"/>
    <property type="match status" value="1"/>
</dbReference>
<dbReference type="GeneID" id="88766918"/>
<gene>
    <name evidence="2" type="ORF">CwatDRAFT_2723</name>
</gene>
<reference evidence="2" key="3">
    <citation type="submission" date="2016-12" db="EMBL/GenBank/DDBJ databases">
        <title>Annotation of the draft genome assembly of Crocosphaera watsonii WH 8501.</title>
        <authorList>
            <consortium name="US DOE Joint Genome Institute (JGI-ORNL)"/>
            <person name="Larimer F."/>
            <person name="Land M."/>
        </authorList>
    </citation>
    <scope>NUCLEOTIDE SEQUENCE</scope>
    <source>
        <strain evidence="2">WH 8501</strain>
    </source>
</reference>
<dbReference type="RefSeq" id="WP_007306224.1">
    <property type="nucleotide sequence ID" value="NZ_AADV02000039.1"/>
</dbReference>
<feature type="region of interest" description="Disordered" evidence="1">
    <location>
        <begin position="28"/>
        <end position="50"/>
    </location>
</feature>
<evidence type="ECO:0000313" key="2">
    <source>
        <dbReference type="EMBL" id="EAM50090.1"/>
    </source>
</evidence>
<evidence type="ECO:0008006" key="4">
    <source>
        <dbReference type="Google" id="ProtNLM"/>
    </source>
</evidence>
<dbReference type="AlphaFoldDB" id="Q4C1Q0"/>
<feature type="compositionally biased region" description="Polar residues" evidence="1">
    <location>
        <begin position="165"/>
        <end position="182"/>
    </location>
</feature>
<feature type="region of interest" description="Disordered" evidence="1">
    <location>
        <begin position="121"/>
        <end position="182"/>
    </location>
</feature>
<accession>Q4C1Q0</accession>
<evidence type="ECO:0000256" key="1">
    <source>
        <dbReference type="SAM" id="MobiDB-lite"/>
    </source>
</evidence>
<sequence>MNKSTQKIIVIVSGLALLVSMTAAGFSFRQNPSSSPEQANSGTAPSPEERLKSIIEGYETVLEREPDNPTAKQGLEEALRVLIARQIQAQNLEGAIPPLEKLAALVPDNEQYQQVLQQLKQAQQQAQTAPSPTQPEAVAPESEEPLPLIIPEAQEESNPLLIPEENSNPLVPFETNPNPNSN</sequence>
<proteinExistence type="predicted"/>
<protein>
    <recommendedName>
        <fullName evidence="4">TPR repeat</fullName>
    </recommendedName>
</protein>
<reference evidence="2" key="2">
    <citation type="submission" date="2005-06" db="EMBL/GenBank/DDBJ databases">
        <title>Sequencing of the draft genome and assembly of Crocosphaera watsonii WH 8501.</title>
        <authorList>
            <consortium name="US DOE Joint Genome Institute (JGI-PGF)"/>
            <person name="Copeland A."/>
            <person name="Lucas S."/>
            <person name="Lapidus A."/>
            <person name="Barry K."/>
            <person name="Detter C."/>
            <person name="Glavina T."/>
            <person name="Hammon N."/>
            <person name="Israni S."/>
            <person name="Pitluck S."/>
            <person name="Richardson P."/>
        </authorList>
    </citation>
    <scope>NUCLEOTIDE SEQUENCE [LARGE SCALE GENOMIC DNA]</scope>
    <source>
        <strain evidence="2">WH 8501</strain>
    </source>
</reference>
<keyword evidence="3" id="KW-1185">Reference proteome</keyword>
<reference evidence="2" key="1">
    <citation type="submission" date="2004-02" db="EMBL/GenBank/DDBJ databases">
        <authorList>
            <consortium name="DOE Joint Genome Institute"/>
        </authorList>
    </citation>
    <scope>NUCLEOTIDE SEQUENCE [LARGE SCALE GENOMIC DNA]</scope>
    <source>
        <strain evidence="2">WH 8501</strain>
    </source>
</reference>
<organism evidence="2 3">
    <name type="scientific">Crocosphaera watsonii WH 8501</name>
    <dbReference type="NCBI Taxonomy" id="165597"/>
    <lineage>
        <taxon>Bacteria</taxon>
        <taxon>Bacillati</taxon>
        <taxon>Cyanobacteriota</taxon>
        <taxon>Cyanophyceae</taxon>
        <taxon>Oscillatoriophycideae</taxon>
        <taxon>Chroococcales</taxon>
        <taxon>Aphanothecaceae</taxon>
        <taxon>Crocosphaera</taxon>
    </lineage>
</organism>
<comment type="caution">
    <text evidence="2">The sequence shown here is derived from an EMBL/GenBank/DDBJ whole genome shotgun (WGS) entry which is preliminary data.</text>
</comment>
<dbReference type="KEGG" id="cwa:CwatDRAFT_2723"/>
<dbReference type="Proteomes" id="UP000003922">
    <property type="component" value="Unassembled WGS sequence"/>
</dbReference>
<dbReference type="OrthoDB" id="427425at2"/>
<name>Q4C1Q0_CROWT</name>
<dbReference type="EMBL" id="AADV02000039">
    <property type="protein sequence ID" value="EAM50090.1"/>
    <property type="molecule type" value="Genomic_DNA"/>
</dbReference>
<feature type="compositionally biased region" description="Polar residues" evidence="1">
    <location>
        <begin position="28"/>
        <end position="44"/>
    </location>
</feature>
<dbReference type="InterPro" id="IPR011990">
    <property type="entry name" value="TPR-like_helical_dom_sf"/>
</dbReference>
<evidence type="ECO:0000313" key="3">
    <source>
        <dbReference type="Proteomes" id="UP000003922"/>
    </source>
</evidence>